<dbReference type="InterPro" id="IPR008258">
    <property type="entry name" value="Transglycosylase_SLT_dom_1"/>
</dbReference>
<evidence type="ECO:0000313" key="4">
    <source>
        <dbReference type="Proteomes" id="UP000183997"/>
    </source>
</evidence>
<dbReference type="PROSITE" id="PS00922">
    <property type="entry name" value="TRANSGLYCOSYLASE"/>
    <property type="match status" value="1"/>
</dbReference>
<dbReference type="InterPro" id="IPR023346">
    <property type="entry name" value="Lysozyme-like_dom_sf"/>
</dbReference>
<dbReference type="Proteomes" id="UP000183997">
    <property type="component" value="Unassembled WGS sequence"/>
</dbReference>
<dbReference type="CDD" id="cd00254">
    <property type="entry name" value="LT-like"/>
    <property type="match status" value="1"/>
</dbReference>
<keyword evidence="4" id="KW-1185">Reference proteome</keyword>
<protein>
    <submittedName>
        <fullName evidence="3">Soluble lytic murein transglycosylase</fullName>
    </submittedName>
</protein>
<dbReference type="GO" id="GO:0000270">
    <property type="term" value="P:peptidoglycan metabolic process"/>
    <property type="evidence" value="ECO:0007669"/>
    <property type="project" value="InterPro"/>
</dbReference>
<dbReference type="AlphaFoldDB" id="A0A1M6WTF1"/>
<gene>
    <name evidence="3" type="ORF">SAMN02745123_03761</name>
</gene>
<dbReference type="PANTHER" id="PTHR37423:SF2">
    <property type="entry name" value="MEMBRANE-BOUND LYTIC MUREIN TRANSGLYCOSYLASE C"/>
    <property type="match status" value="1"/>
</dbReference>
<dbReference type="RefSeq" id="WP_175549076.1">
    <property type="nucleotide sequence ID" value="NZ_FRAR01000034.1"/>
</dbReference>
<accession>A0A1M6WTF1</accession>
<dbReference type="InterPro" id="IPR000189">
    <property type="entry name" value="Transglyc_AS"/>
</dbReference>
<dbReference type="EMBL" id="FRAR01000034">
    <property type="protein sequence ID" value="SHK96921.1"/>
    <property type="molecule type" value="Genomic_DNA"/>
</dbReference>
<comment type="similarity">
    <text evidence="1">Belongs to the transglycosylase Slt family.</text>
</comment>
<dbReference type="GO" id="GO:0008933">
    <property type="term" value="F:peptidoglycan lytic transglycosylase activity"/>
    <property type="evidence" value="ECO:0007669"/>
    <property type="project" value="InterPro"/>
</dbReference>
<evidence type="ECO:0000256" key="1">
    <source>
        <dbReference type="ARBA" id="ARBA00007734"/>
    </source>
</evidence>
<evidence type="ECO:0000259" key="2">
    <source>
        <dbReference type="Pfam" id="PF01464"/>
    </source>
</evidence>
<organism evidence="3 4">
    <name type="scientific">Desulforamulus aeronauticus DSM 10349</name>
    <dbReference type="NCBI Taxonomy" id="1121421"/>
    <lineage>
        <taxon>Bacteria</taxon>
        <taxon>Bacillati</taxon>
        <taxon>Bacillota</taxon>
        <taxon>Clostridia</taxon>
        <taxon>Eubacteriales</taxon>
        <taxon>Peptococcaceae</taxon>
        <taxon>Desulforamulus</taxon>
    </lineage>
</organism>
<dbReference type="Gene3D" id="1.10.530.10">
    <property type="match status" value="1"/>
</dbReference>
<evidence type="ECO:0000313" key="3">
    <source>
        <dbReference type="EMBL" id="SHK96921.1"/>
    </source>
</evidence>
<dbReference type="PANTHER" id="PTHR37423">
    <property type="entry name" value="SOLUBLE LYTIC MUREIN TRANSGLYCOSYLASE-RELATED"/>
    <property type="match status" value="1"/>
</dbReference>
<reference evidence="4" key="1">
    <citation type="submission" date="2016-11" db="EMBL/GenBank/DDBJ databases">
        <authorList>
            <person name="Varghese N."/>
            <person name="Submissions S."/>
        </authorList>
    </citation>
    <scope>NUCLEOTIDE SEQUENCE [LARGE SCALE GENOMIC DNA]</scope>
    <source>
        <strain evidence="4">DSM 10349</strain>
    </source>
</reference>
<dbReference type="GO" id="GO:0016020">
    <property type="term" value="C:membrane"/>
    <property type="evidence" value="ECO:0007669"/>
    <property type="project" value="InterPro"/>
</dbReference>
<feature type="domain" description="Transglycosylase SLT" evidence="2">
    <location>
        <begin position="94"/>
        <end position="194"/>
    </location>
</feature>
<proteinExistence type="inferred from homology"/>
<sequence>MDAAMLAQLIRLQVMENSLTITTANKQENSAEFSLLLAKLMAAESGSVNSGVNSKSTIRLAAVPPLARKNVQASAQAVAAAFQKASSAGEYEELVERAALRHGVDPALCKAVARAESGFNPIATSPSGAIGLMQLMPATARGLGVENPYNPEQNIDGGIRYLKGMLARYNGDVKLALAAYNAGPGAVDKYQGVPPYRETTNYVQKVIAYQRSYLGG</sequence>
<dbReference type="Pfam" id="PF01464">
    <property type="entry name" value="SLT"/>
    <property type="match status" value="1"/>
</dbReference>
<dbReference type="SUPFAM" id="SSF53955">
    <property type="entry name" value="Lysozyme-like"/>
    <property type="match status" value="1"/>
</dbReference>
<name>A0A1M6WTF1_9FIRM</name>
<dbReference type="STRING" id="1121421.SAMN02745123_03761"/>